<keyword evidence="2" id="KW-0238">DNA-binding</keyword>
<feature type="domain" description="HTH gntR-type" evidence="4">
    <location>
        <begin position="22"/>
        <end position="90"/>
    </location>
</feature>
<dbReference type="SMART" id="SM00866">
    <property type="entry name" value="UTRA"/>
    <property type="match status" value="1"/>
</dbReference>
<dbReference type="GO" id="GO:0003677">
    <property type="term" value="F:DNA binding"/>
    <property type="evidence" value="ECO:0007669"/>
    <property type="project" value="UniProtKB-KW"/>
</dbReference>
<evidence type="ECO:0000313" key="5">
    <source>
        <dbReference type="EMBL" id="RQM39926.1"/>
    </source>
</evidence>
<dbReference type="InterPro" id="IPR036388">
    <property type="entry name" value="WH-like_DNA-bd_sf"/>
</dbReference>
<dbReference type="InterPro" id="IPR028978">
    <property type="entry name" value="Chorismate_lyase_/UTRA_dom_sf"/>
</dbReference>
<evidence type="ECO:0000259" key="4">
    <source>
        <dbReference type="PROSITE" id="PS50949"/>
    </source>
</evidence>
<reference evidence="5 6" key="1">
    <citation type="submission" date="2018-10" db="EMBL/GenBank/DDBJ databases">
        <title>Draft genome sequence for the type isolate of Erwinia psidii, agent causal of bacterial blight in guava (Psidium guajava) and wilt and die-back of Eucalyptus spp.</title>
        <authorList>
            <person name="Hermenegildo P.S."/>
            <person name="Santos S.A."/>
            <person name="Guimaraes L.M.S."/>
            <person name="Vidigal P.M.P."/>
            <person name="Pereira I.C."/>
            <person name="Badel J.L."/>
            <person name="Alfenas-Zerbini P."/>
            <person name="Ferreira M.A.S.V."/>
            <person name="Alfenas A.C."/>
        </authorList>
    </citation>
    <scope>NUCLEOTIDE SEQUENCE [LARGE SCALE GENOMIC DNA]</scope>
    <source>
        <strain evidence="5 6">IBSBF 435</strain>
    </source>
</reference>
<name>A0A3N6SQ15_9GAMM</name>
<protein>
    <submittedName>
        <fullName evidence="5">GntR family transcriptional regulator</fullName>
    </submittedName>
</protein>
<dbReference type="PANTHER" id="PTHR44846:SF1">
    <property type="entry name" value="MANNOSYL-D-GLYCERATE TRANSPORT_METABOLISM SYSTEM REPRESSOR MNGR-RELATED"/>
    <property type="match status" value="1"/>
</dbReference>
<dbReference type="PANTHER" id="PTHR44846">
    <property type="entry name" value="MANNOSYL-D-GLYCERATE TRANSPORT/METABOLISM SYSTEM REPRESSOR MNGR-RELATED"/>
    <property type="match status" value="1"/>
</dbReference>
<dbReference type="Gene3D" id="3.40.1410.10">
    <property type="entry name" value="Chorismate lyase-like"/>
    <property type="match status" value="1"/>
</dbReference>
<sequence>MHKPFCFLIYPFVINGLFERFKVVYLKIYFLLKNSINAGFLINRDSLPSENELARQFDVSRNTLRKALKMLEKDGLLEKRHGSGNFISDNVTAMNDLTGLKGFSEIMANDNKKIKNDILHFEVQTASPIIANALAIHFNEKVWFISRLRWIDDAPVELENTWISVNKFPELTLRHARGSLYHYIENYCHVSISGAYIHYSPLIPSGEIASLLKLKKNNPVIRVQSQSVNTCSIPVIFSENYSNSLDYPVRFFVPRKNIAASSLCI</sequence>
<proteinExistence type="predicted"/>
<dbReference type="EMBL" id="RHHM01000001">
    <property type="protein sequence ID" value="RQM39926.1"/>
    <property type="molecule type" value="Genomic_DNA"/>
</dbReference>
<dbReference type="PRINTS" id="PR00035">
    <property type="entry name" value="HTHGNTR"/>
</dbReference>
<accession>A0A3N6SQ15</accession>
<dbReference type="InterPro" id="IPR036390">
    <property type="entry name" value="WH_DNA-bd_sf"/>
</dbReference>
<dbReference type="GO" id="GO:0003700">
    <property type="term" value="F:DNA-binding transcription factor activity"/>
    <property type="evidence" value="ECO:0007669"/>
    <property type="project" value="InterPro"/>
</dbReference>
<evidence type="ECO:0000256" key="2">
    <source>
        <dbReference type="ARBA" id="ARBA00023125"/>
    </source>
</evidence>
<gene>
    <name evidence="5" type="ORF">EB241_01030</name>
</gene>
<comment type="caution">
    <text evidence="5">The sequence shown here is derived from an EMBL/GenBank/DDBJ whole genome shotgun (WGS) entry which is preliminary data.</text>
</comment>
<dbReference type="CDD" id="cd07377">
    <property type="entry name" value="WHTH_GntR"/>
    <property type="match status" value="1"/>
</dbReference>
<dbReference type="SUPFAM" id="SSF64288">
    <property type="entry name" value="Chorismate lyase-like"/>
    <property type="match status" value="1"/>
</dbReference>
<dbReference type="SUPFAM" id="SSF46785">
    <property type="entry name" value="Winged helix' DNA-binding domain"/>
    <property type="match status" value="1"/>
</dbReference>
<evidence type="ECO:0000256" key="3">
    <source>
        <dbReference type="ARBA" id="ARBA00023163"/>
    </source>
</evidence>
<dbReference type="InterPro" id="IPR000524">
    <property type="entry name" value="Tscrpt_reg_HTH_GntR"/>
</dbReference>
<evidence type="ECO:0000313" key="6">
    <source>
        <dbReference type="Proteomes" id="UP000279457"/>
    </source>
</evidence>
<organism evidence="5 6">
    <name type="scientific">Erwinia psidii</name>
    <dbReference type="NCBI Taxonomy" id="69224"/>
    <lineage>
        <taxon>Bacteria</taxon>
        <taxon>Pseudomonadati</taxon>
        <taxon>Pseudomonadota</taxon>
        <taxon>Gammaproteobacteria</taxon>
        <taxon>Enterobacterales</taxon>
        <taxon>Erwiniaceae</taxon>
        <taxon>Erwinia</taxon>
    </lineage>
</organism>
<dbReference type="InterPro" id="IPR050679">
    <property type="entry name" value="Bact_HTH_transcr_reg"/>
</dbReference>
<dbReference type="Gene3D" id="1.10.10.10">
    <property type="entry name" value="Winged helix-like DNA-binding domain superfamily/Winged helix DNA-binding domain"/>
    <property type="match status" value="1"/>
</dbReference>
<dbReference type="Pfam" id="PF00392">
    <property type="entry name" value="GntR"/>
    <property type="match status" value="1"/>
</dbReference>
<dbReference type="GO" id="GO:0045892">
    <property type="term" value="P:negative regulation of DNA-templated transcription"/>
    <property type="evidence" value="ECO:0007669"/>
    <property type="project" value="TreeGrafter"/>
</dbReference>
<dbReference type="AlphaFoldDB" id="A0A3N6SQ15"/>
<dbReference type="InterPro" id="IPR011663">
    <property type="entry name" value="UTRA"/>
</dbReference>
<keyword evidence="1" id="KW-0805">Transcription regulation</keyword>
<keyword evidence="6" id="KW-1185">Reference proteome</keyword>
<dbReference type="PROSITE" id="PS50949">
    <property type="entry name" value="HTH_GNTR"/>
    <property type="match status" value="1"/>
</dbReference>
<dbReference type="Pfam" id="PF07702">
    <property type="entry name" value="UTRA"/>
    <property type="match status" value="1"/>
</dbReference>
<dbReference type="Proteomes" id="UP000279457">
    <property type="component" value="Unassembled WGS sequence"/>
</dbReference>
<dbReference type="SMART" id="SM00345">
    <property type="entry name" value="HTH_GNTR"/>
    <property type="match status" value="1"/>
</dbReference>
<keyword evidence="3" id="KW-0804">Transcription</keyword>
<evidence type="ECO:0000256" key="1">
    <source>
        <dbReference type="ARBA" id="ARBA00023015"/>
    </source>
</evidence>